<dbReference type="GO" id="GO:0008233">
    <property type="term" value="F:peptidase activity"/>
    <property type="evidence" value="ECO:0007669"/>
    <property type="project" value="UniProtKB-KW"/>
</dbReference>
<sequence length="208" mass="23392">MNFILDSQEINSNSPYAIRDFSNIILKYLSEKYSHNYKELLFVCIGTDRATGDSLGPLVGHKLTPILSKYKNIHILGTLNEPIHAKNLESKIEFIKNNFENPFLIAIDASLGRFDKIGMINIKKGSLKPGLGVNKKLPNIGDISITGVVNIGGIMEYVVLQNTRLSLVMTMADIITRSIHLAVYKHFIEDNSVNRAIQIKQNDQFFKN</sequence>
<organism evidence="1 2">
    <name type="scientific">Acidilutibacter cellobiosedens</name>
    <dbReference type="NCBI Taxonomy" id="2507161"/>
    <lineage>
        <taxon>Bacteria</taxon>
        <taxon>Bacillati</taxon>
        <taxon>Bacillota</taxon>
        <taxon>Tissierellia</taxon>
        <taxon>Tissierellales</taxon>
        <taxon>Acidilutibacteraceae</taxon>
        <taxon>Acidilutibacter</taxon>
    </lineage>
</organism>
<keyword evidence="1" id="KW-0378">Hydrolase</keyword>
<keyword evidence="1" id="KW-0645">Protease</keyword>
<dbReference type="KEGG" id="spoa:EQM13_17870"/>
<dbReference type="Proteomes" id="UP000287969">
    <property type="component" value="Chromosome"/>
</dbReference>
<dbReference type="InterPro" id="IPR009665">
    <property type="entry name" value="YyaC"/>
</dbReference>
<evidence type="ECO:0000313" key="1">
    <source>
        <dbReference type="EMBL" id="QAT63294.1"/>
    </source>
</evidence>
<keyword evidence="2" id="KW-1185">Reference proteome</keyword>
<dbReference type="OrthoDB" id="9815953at2"/>
<proteinExistence type="predicted"/>
<dbReference type="AlphaFoldDB" id="A0A410QHE1"/>
<dbReference type="SUPFAM" id="SSF53163">
    <property type="entry name" value="HybD-like"/>
    <property type="match status" value="1"/>
</dbReference>
<dbReference type="NCBIfam" id="TIGR02841">
    <property type="entry name" value="spore_YyaC"/>
    <property type="match status" value="1"/>
</dbReference>
<evidence type="ECO:0000313" key="2">
    <source>
        <dbReference type="Proteomes" id="UP000287969"/>
    </source>
</evidence>
<dbReference type="RefSeq" id="WP_071141326.1">
    <property type="nucleotide sequence ID" value="NZ_CP035282.1"/>
</dbReference>
<gene>
    <name evidence="1" type="primary">yyaC</name>
    <name evidence="1" type="ORF">EQM13_17870</name>
</gene>
<accession>A0A410QHE1</accession>
<reference evidence="2" key="1">
    <citation type="submission" date="2019-01" db="EMBL/GenBank/DDBJ databases">
        <title>Draft genomes of a novel of Sporanaerobacter strains.</title>
        <authorList>
            <person name="Ma S."/>
        </authorList>
    </citation>
    <scope>NUCLEOTIDE SEQUENCE [LARGE SCALE GENOMIC DNA]</scope>
    <source>
        <strain evidence="2">NJN-17</strain>
    </source>
</reference>
<dbReference type="InterPro" id="IPR023430">
    <property type="entry name" value="Pept_HybD-like_dom_sf"/>
</dbReference>
<protein>
    <submittedName>
        <fullName evidence="1">Spore protease YyaC</fullName>
    </submittedName>
</protein>
<dbReference type="EMBL" id="CP035282">
    <property type="protein sequence ID" value="QAT63294.1"/>
    <property type="molecule type" value="Genomic_DNA"/>
</dbReference>
<name>A0A410QHE1_9FIRM</name>
<dbReference type="GO" id="GO:0006508">
    <property type="term" value="P:proteolysis"/>
    <property type="evidence" value="ECO:0007669"/>
    <property type="project" value="UniProtKB-KW"/>
</dbReference>
<dbReference type="Pfam" id="PF06866">
    <property type="entry name" value="DUF1256"/>
    <property type="match status" value="1"/>
</dbReference>